<dbReference type="SUPFAM" id="SSF56281">
    <property type="entry name" value="Metallo-hydrolase/oxidoreductase"/>
    <property type="match status" value="1"/>
</dbReference>
<dbReference type="AlphaFoldDB" id="A0A5N0USF2"/>
<sequence length="266" mass="29062">MSRLTVLGSCGAWPEPGRACSGFLLSHNGFRLVLDLGYGTASRLREPVDAVVITHEHPDHCADLSALGRLQQFTREGRLPLYCTPGVLRVLEATEPRPHPRTVFEVHDVAEPATIGPFRLDAWPLLHHVAWQRPGRLSCRGPCSLPGRGNRRGRRATALTAVGALDRLEEVRRRPLVVRQLPETVLHHRLGPGLGVLVELPDDVRPGVRRGTHVEHVGGDGDLAPGRTAGGSLGSALVHTHHVDDADADQHRSDDHDFLRQAQNHG</sequence>
<evidence type="ECO:0000313" key="2">
    <source>
        <dbReference type="EMBL" id="KAA9153698.1"/>
    </source>
</evidence>
<evidence type="ECO:0000313" key="3">
    <source>
        <dbReference type="Proteomes" id="UP000319769"/>
    </source>
</evidence>
<name>A0A5N0USF2_9PSEU</name>
<gene>
    <name evidence="2" type="ORF">FPZ12_033835</name>
</gene>
<dbReference type="Gene3D" id="3.60.15.10">
    <property type="entry name" value="Ribonuclease Z/Hydroxyacylglutathione hydrolase-like"/>
    <property type="match status" value="1"/>
</dbReference>
<proteinExistence type="predicted"/>
<dbReference type="SMART" id="SM00849">
    <property type="entry name" value="Lactamase_B"/>
    <property type="match status" value="1"/>
</dbReference>
<comment type="caution">
    <text evidence="2">The sequence shown here is derived from an EMBL/GenBank/DDBJ whole genome shotgun (WGS) entry which is preliminary data.</text>
</comment>
<dbReference type="InterPro" id="IPR036866">
    <property type="entry name" value="RibonucZ/Hydroxyglut_hydro"/>
</dbReference>
<dbReference type="EMBL" id="VMNW02000073">
    <property type="protein sequence ID" value="KAA9153698.1"/>
    <property type="molecule type" value="Genomic_DNA"/>
</dbReference>
<reference evidence="2" key="1">
    <citation type="submission" date="2019-09" db="EMBL/GenBank/DDBJ databases">
        <authorList>
            <person name="Teo W.F.A."/>
            <person name="Duangmal K."/>
        </authorList>
    </citation>
    <scope>NUCLEOTIDE SEQUENCE [LARGE SCALE GENOMIC DNA]</scope>
    <source>
        <strain evidence="2">K81G1</strain>
    </source>
</reference>
<dbReference type="InterPro" id="IPR001279">
    <property type="entry name" value="Metallo-B-lactamas"/>
</dbReference>
<evidence type="ECO:0000259" key="1">
    <source>
        <dbReference type="SMART" id="SM00849"/>
    </source>
</evidence>
<accession>A0A5N0USF2</accession>
<dbReference type="Proteomes" id="UP000319769">
    <property type="component" value="Unassembled WGS sequence"/>
</dbReference>
<organism evidence="2 3">
    <name type="scientific">Amycolatopsis acidicola</name>
    <dbReference type="NCBI Taxonomy" id="2596893"/>
    <lineage>
        <taxon>Bacteria</taxon>
        <taxon>Bacillati</taxon>
        <taxon>Actinomycetota</taxon>
        <taxon>Actinomycetes</taxon>
        <taxon>Pseudonocardiales</taxon>
        <taxon>Pseudonocardiaceae</taxon>
        <taxon>Amycolatopsis</taxon>
    </lineage>
</organism>
<feature type="domain" description="Metallo-beta-lactamase" evidence="1">
    <location>
        <begin position="19"/>
        <end position="181"/>
    </location>
</feature>
<dbReference type="Pfam" id="PF12706">
    <property type="entry name" value="Lactamase_B_2"/>
    <property type="match status" value="1"/>
</dbReference>
<dbReference type="OrthoDB" id="9800940at2"/>
<keyword evidence="3" id="KW-1185">Reference proteome</keyword>
<protein>
    <recommendedName>
        <fullName evidence="1">Metallo-beta-lactamase domain-containing protein</fullName>
    </recommendedName>
</protein>